<name>A0A7L5AE83_9MICO</name>
<dbReference type="SUPFAM" id="SSF53474">
    <property type="entry name" value="alpha/beta-Hydrolases"/>
    <property type="match status" value="1"/>
</dbReference>
<accession>A0A7L5AE83</accession>
<reference evidence="2 3" key="1">
    <citation type="submission" date="2016-09" db="EMBL/GenBank/DDBJ databases">
        <title>Complete genome sequence of microbes from the polar regions.</title>
        <authorList>
            <person name="Liao L."/>
            <person name="Chen B."/>
        </authorList>
    </citation>
    <scope>NUCLEOTIDE SEQUENCE [LARGE SCALE GENOMIC DNA]</scope>
    <source>
        <strain evidence="2 3">ZS314</strain>
    </source>
</reference>
<dbReference type="EMBL" id="CP017146">
    <property type="protein sequence ID" value="QHO68590.1"/>
    <property type="molecule type" value="Genomic_DNA"/>
</dbReference>
<dbReference type="InterPro" id="IPR029058">
    <property type="entry name" value="AB_hydrolase_fold"/>
</dbReference>
<dbReference type="KEGG" id="mant:BHD05_02035"/>
<sequence length="474" mass="48749">MSDDLVVGGGGSIAVATVTLFAQAQRLERLERNLEECVRTLGAMDAAAASRLPGTADCRPALEQAARGIDDARALLGLAVVRTGHLAAGLQLSANVYGAGESALAALGERLAGDFAAGLGFLAARLGLVLAPGLLVASSRAALAYAVASTVIPDATRRGTDAAERWGVGQRAILSDPRFVQFARVSIVSVDEFAAGAAGLPLPVVRMLGDDGIGILGIDTTVGAVAAGASVVGALRETPIRIAPVARGTSTRADGFADRAARVPSGRAQVRIDQYSAPGQPDRFEVYLGGTADFSPTSGTEPWDLTSNISALSGEPSGAYRAVADVLNHAGVGAQSPLVVTGYSQGGLVAAQLAASGDYDVRALFTLGAPSGQVDVPRDVPWVAVEHTDDLVPALGGTWARADPVLVRREVFSDGPPPPELAVPAHAAEHYRATAKFIDAANERRLLAAGAEFDAVGRGAERVETTWYRAWRAP</sequence>
<evidence type="ECO:0000313" key="3">
    <source>
        <dbReference type="Proteomes" id="UP000464507"/>
    </source>
</evidence>
<organism evidence="2 3">
    <name type="scientific">Marisediminicola antarctica</name>
    <dbReference type="NCBI Taxonomy" id="674079"/>
    <lineage>
        <taxon>Bacteria</taxon>
        <taxon>Bacillati</taxon>
        <taxon>Actinomycetota</taxon>
        <taxon>Actinomycetes</taxon>
        <taxon>Micrococcales</taxon>
        <taxon>Microbacteriaceae</taxon>
        <taxon>Marisediminicola</taxon>
    </lineage>
</organism>
<protein>
    <submittedName>
        <fullName evidence="2">Uncharacterized protein</fullName>
    </submittedName>
</protein>
<evidence type="ECO:0000313" key="2">
    <source>
        <dbReference type="EMBL" id="QHO68590.1"/>
    </source>
</evidence>
<keyword evidence="3" id="KW-1185">Reference proteome</keyword>
<feature type="coiled-coil region" evidence="1">
    <location>
        <begin position="20"/>
        <end position="47"/>
    </location>
</feature>
<gene>
    <name evidence="2" type="ORF">BHD05_02035</name>
</gene>
<dbReference type="AlphaFoldDB" id="A0A7L5AE83"/>
<keyword evidence="1" id="KW-0175">Coiled coil</keyword>
<dbReference type="Proteomes" id="UP000464507">
    <property type="component" value="Chromosome"/>
</dbReference>
<dbReference type="OrthoDB" id="4790882at2"/>
<dbReference type="RefSeq" id="WP_161884948.1">
    <property type="nucleotide sequence ID" value="NZ_CP017146.1"/>
</dbReference>
<dbReference type="Gene3D" id="3.40.50.1820">
    <property type="entry name" value="alpha/beta hydrolase"/>
    <property type="match status" value="1"/>
</dbReference>
<evidence type="ECO:0000256" key="1">
    <source>
        <dbReference type="SAM" id="Coils"/>
    </source>
</evidence>
<proteinExistence type="predicted"/>